<dbReference type="InterPro" id="IPR032675">
    <property type="entry name" value="LRR_dom_sf"/>
</dbReference>
<dbReference type="SUPFAM" id="SSF52047">
    <property type="entry name" value="RNI-like"/>
    <property type="match status" value="1"/>
</dbReference>
<dbReference type="Pfam" id="PF13516">
    <property type="entry name" value="LRR_6"/>
    <property type="match status" value="1"/>
</dbReference>
<dbReference type="EMBL" id="RBNI01003569">
    <property type="protein sequence ID" value="RUP48229.1"/>
    <property type="molecule type" value="Genomic_DNA"/>
</dbReference>
<dbReference type="OrthoDB" id="120976at2759"/>
<evidence type="ECO:0000313" key="1">
    <source>
        <dbReference type="EMBL" id="RUP48229.1"/>
    </source>
</evidence>
<dbReference type="AlphaFoldDB" id="A0A433DBM7"/>
<name>A0A433DBM7_9FUNG</name>
<organism evidence="1 2">
    <name type="scientific">Jimgerdemannia flammicorona</name>
    <dbReference type="NCBI Taxonomy" id="994334"/>
    <lineage>
        <taxon>Eukaryota</taxon>
        <taxon>Fungi</taxon>
        <taxon>Fungi incertae sedis</taxon>
        <taxon>Mucoromycota</taxon>
        <taxon>Mucoromycotina</taxon>
        <taxon>Endogonomycetes</taxon>
        <taxon>Endogonales</taxon>
        <taxon>Endogonaceae</taxon>
        <taxon>Jimgerdemannia</taxon>
    </lineage>
</organism>
<keyword evidence="2" id="KW-1185">Reference proteome</keyword>
<sequence>MEQNDNRNTPVKLKLSRPILFKFKEVPSLFKPILKPHVNSVETPPIQRVKPGPEGILLVNDVNTNPFQDVSQGLGVGDITNSKELASVQAAKHEHDTRLLIVEPVPGVSFPTNTMEKAPSWEVTPDTNMVLDLTQLTKIRIGDKDIPLLLEALKNTLLPELDLRWNKISGDGARALAESLMQNISLRALNLDGRFGM</sequence>
<accession>A0A433DBM7</accession>
<reference evidence="1 2" key="1">
    <citation type="journal article" date="2018" name="New Phytol.">
        <title>Phylogenomics of Endogonaceae and evolution of mycorrhizas within Mucoromycota.</title>
        <authorList>
            <person name="Chang Y."/>
            <person name="Desiro A."/>
            <person name="Na H."/>
            <person name="Sandor L."/>
            <person name="Lipzen A."/>
            <person name="Clum A."/>
            <person name="Barry K."/>
            <person name="Grigoriev I.V."/>
            <person name="Martin F.M."/>
            <person name="Stajich J.E."/>
            <person name="Smith M.E."/>
            <person name="Bonito G."/>
            <person name="Spatafora J.W."/>
        </authorList>
    </citation>
    <scope>NUCLEOTIDE SEQUENCE [LARGE SCALE GENOMIC DNA]</scope>
    <source>
        <strain evidence="1 2">GMNB39</strain>
    </source>
</reference>
<evidence type="ECO:0000313" key="2">
    <source>
        <dbReference type="Proteomes" id="UP000268093"/>
    </source>
</evidence>
<dbReference type="InterPro" id="IPR001611">
    <property type="entry name" value="Leu-rich_rpt"/>
</dbReference>
<dbReference type="Gene3D" id="3.80.10.10">
    <property type="entry name" value="Ribonuclease Inhibitor"/>
    <property type="match status" value="1"/>
</dbReference>
<feature type="non-terminal residue" evidence="1">
    <location>
        <position position="197"/>
    </location>
</feature>
<dbReference type="Proteomes" id="UP000268093">
    <property type="component" value="Unassembled WGS sequence"/>
</dbReference>
<protein>
    <submittedName>
        <fullName evidence="1">Uncharacterized protein</fullName>
    </submittedName>
</protein>
<gene>
    <name evidence="1" type="ORF">BC936DRAFT_144812</name>
</gene>
<proteinExistence type="predicted"/>
<comment type="caution">
    <text evidence="1">The sequence shown here is derived from an EMBL/GenBank/DDBJ whole genome shotgun (WGS) entry which is preliminary data.</text>
</comment>